<dbReference type="Proteomes" id="UP000008555">
    <property type="component" value="Chromosome"/>
</dbReference>
<keyword evidence="2 7" id="KW-0831">Ubiquinone biosynthesis</keyword>
<evidence type="ECO:0000256" key="4">
    <source>
        <dbReference type="ARBA" id="ARBA00052162"/>
    </source>
</evidence>
<dbReference type="KEGG" id="cbd:CBUD_2049"/>
<dbReference type="HAMAP" id="MF_01632">
    <property type="entry name" value="UbiC"/>
    <property type="match status" value="1"/>
</dbReference>
<evidence type="ECO:0000256" key="1">
    <source>
        <dbReference type="ARBA" id="ARBA00022490"/>
    </source>
</evidence>
<evidence type="ECO:0000313" key="9">
    <source>
        <dbReference type="Proteomes" id="UP000008555"/>
    </source>
</evidence>
<dbReference type="Gene3D" id="3.40.1410.10">
    <property type="entry name" value="Chorismate lyase-like"/>
    <property type="match status" value="1"/>
</dbReference>
<sequence length="185" mass="21536">MKKQLFWAPQNEIPSTLWTANERSWLTHPGSLTQRLRKTTDGQIQHHLLREVFDAPVDEETQLLGISQPELALIREIEWRYFESLWVAGRVVIPKKTLEREGSPLNHIGKRSLGDILFANAKFTRGDLEFRQITADHPYYFYVKEIANGSCIWARRSLFYFERDPLLVSEIFSPALFLESSVSND</sequence>
<dbReference type="EMBL" id="CP000733">
    <property type="protein sequence ID" value="ABS76488.1"/>
    <property type="molecule type" value="Genomic_DNA"/>
</dbReference>
<comment type="subcellular location">
    <subcellularLocation>
        <location evidence="7">Cytoplasm</location>
    </subcellularLocation>
</comment>
<dbReference type="EC" id="4.1.3.40" evidence="7"/>
<accession>A9KGW8</accession>
<comment type="catalytic activity">
    <reaction evidence="4 7">
        <text>chorismate = 4-hydroxybenzoate + pyruvate</text>
        <dbReference type="Rhea" id="RHEA:16505"/>
        <dbReference type="ChEBI" id="CHEBI:15361"/>
        <dbReference type="ChEBI" id="CHEBI:17879"/>
        <dbReference type="ChEBI" id="CHEBI:29748"/>
        <dbReference type="EC" id="4.1.3.40"/>
    </reaction>
</comment>
<dbReference type="FunFam" id="3.40.1410.10:FF:000020">
    <property type="entry name" value="Chorismate pyruvate-lyase"/>
    <property type="match status" value="1"/>
</dbReference>
<dbReference type="InterPro" id="IPR028978">
    <property type="entry name" value="Chorismate_lyase_/UTRA_dom_sf"/>
</dbReference>
<dbReference type="GO" id="GO:0008813">
    <property type="term" value="F:chorismate lyase activity"/>
    <property type="evidence" value="ECO:0007669"/>
    <property type="project" value="UniProtKB-UniRule"/>
</dbReference>
<dbReference type="GO" id="GO:0042866">
    <property type="term" value="P:pyruvate biosynthetic process"/>
    <property type="evidence" value="ECO:0007669"/>
    <property type="project" value="UniProtKB-UniRule"/>
</dbReference>
<dbReference type="HOGENOM" id="CLU_096824_3_0_6"/>
<dbReference type="GO" id="GO:0005829">
    <property type="term" value="C:cytosol"/>
    <property type="evidence" value="ECO:0007669"/>
    <property type="project" value="TreeGrafter"/>
</dbReference>
<feature type="binding site" evidence="7">
    <location>
        <position position="113"/>
    </location>
    <ligand>
        <name>substrate</name>
    </ligand>
</feature>
<feature type="binding site" evidence="7">
    <location>
        <position position="170"/>
    </location>
    <ligand>
        <name>substrate</name>
    </ligand>
</feature>
<dbReference type="PANTHER" id="PTHR38683:SF1">
    <property type="entry name" value="CHORISMATE PYRUVATE-LYASE"/>
    <property type="match status" value="1"/>
</dbReference>
<dbReference type="InterPro" id="IPR007440">
    <property type="entry name" value="Chorismate--pyruvate_lyase"/>
</dbReference>
<feature type="binding site" evidence="7">
    <location>
        <position position="75"/>
    </location>
    <ligand>
        <name>substrate</name>
    </ligand>
</feature>
<keyword evidence="3 7" id="KW-0456">Lyase</keyword>
<evidence type="ECO:0000256" key="7">
    <source>
        <dbReference type="HAMAP-Rule" id="MF_01632"/>
    </source>
</evidence>
<keyword evidence="1 7" id="KW-0963">Cytoplasm</keyword>
<dbReference type="UniPathway" id="UPA00232"/>
<comment type="pathway">
    <text evidence="7">Cofactor biosynthesis; ubiquinone biosynthesis.</text>
</comment>
<comment type="caution">
    <text evidence="7">Lacks conserved residue(s) required for the propagation of feature annotation.</text>
</comment>
<organism evidence="8 9">
    <name type="scientific">Coxiella burnetii (strain Dugway 5J108-111)</name>
    <dbReference type="NCBI Taxonomy" id="434922"/>
    <lineage>
        <taxon>Bacteria</taxon>
        <taxon>Pseudomonadati</taxon>
        <taxon>Pseudomonadota</taxon>
        <taxon>Gammaproteobacteria</taxon>
        <taxon>Legionellales</taxon>
        <taxon>Coxiellaceae</taxon>
        <taxon>Coxiella</taxon>
    </lineage>
</organism>
<evidence type="ECO:0000256" key="3">
    <source>
        <dbReference type="ARBA" id="ARBA00023239"/>
    </source>
</evidence>
<comment type="function">
    <text evidence="7">Removes the pyruvyl group from chorismate, with concomitant aromatization of the ring, to provide 4-hydroxybenzoate (4HB) for the ubiquinone pathway.</text>
</comment>
<evidence type="ECO:0000313" key="8">
    <source>
        <dbReference type="EMBL" id="ABS76488.1"/>
    </source>
</evidence>
<dbReference type="GO" id="GO:0006744">
    <property type="term" value="P:ubiquinone biosynthetic process"/>
    <property type="evidence" value="ECO:0007669"/>
    <property type="project" value="UniProtKB-UniRule"/>
</dbReference>
<dbReference type="Pfam" id="PF04345">
    <property type="entry name" value="Chor_lyase"/>
    <property type="match status" value="1"/>
</dbReference>
<comment type="similarity">
    <text evidence="6">Belongs to the chorismate pyruvate-lyase type 2 family.</text>
</comment>
<dbReference type="SUPFAM" id="SSF64288">
    <property type="entry name" value="Chorismate lyase-like"/>
    <property type="match status" value="1"/>
</dbReference>
<comment type="similarity">
    <text evidence="7">Belongs to the UbiC family.</text>
</comment>
<protein>
    <recommendedName>
        <fullName evidence="7">Probable chorismate pyruvate-lyase</fullName>
        <shortName evidence="7">CL</shortName>
        <shortName evidence="7">CPL</shortName>
        <ecNumber evidence="7">4.1.3.40</ecNumber>
    </recommendedName>
</protein>
<proteinExistence type="inferred from homology"/>
<dbReference type="RefSeq" id="WP_005769327.1">
    <property type="nucleotide sequence ID" value="NC_009727.1"/>
</dbReference>
<gene>
    <name evidence="7" type="primary">ubiC</name>
    <name evidence="8" type="ordered locus">CBUD_2049</name>
</gene>
<comment type="function">
    <text evidence="5">Removes the pyruvyl group from chorismate to provide 4-hydroxybenzoate (4HB). Involved in the synthesis of glycosylated p-hydroxybenzoic acid methyl esters (p-HBADs) and phenolic glycolipids (PGL) that play important roles in the pathogenesis of mycobacterial infections.</text>
</comment>
<name>A9KGW8_COXBN</name>
<keyword evidence="7" id="KW-0670">Pyruvate</keyword>
<dbReference type="AlphaFoldDB" id="A9KGW8"/>
<dbReference type="PANTHER" id="PTHR38683">
    <property type="entry name" value="CHORISMATE PYRUVATE-LYASE"/>
    <property type="match status" value="1"/>
</dbReference>
<evidence type="ECO:0000256" key="6">
    <source>
        <dbReference type="ARBA" id="ARBA00061315"/>
    </source>
</evidence>
<reference evidence="8 9" key="1">
    <citation type="journal article" date="2009" name="Infect. Immun.">
        <title>Comparative genomics reveal extensive transposon-mediated genomic plasticity and diversity among potential effector proteins within the genus Coxiella.</title>
        <authorList>
            <person name="Beare P.A."/>
            <person name="Unsworth N."/>
            <person name="Andoh M."/>
            <person name="Voth D.E."/>
            <person name="Omsland A."/>
            <person name="Gilk S.D."/>
            <person name="Williams K.P."/>
            <person name="Sobral B.W."/>
            <person name="Kupko J.J.III."/>
            <person name="Porcella S.F."/>
            <person name="Samuel J.E."/>
            <person name="Heinzen R.A."/>
        </authorList>
    </citation>
    <scope>NUCLEOTIDE SEQUENCE [LARGE SCALE GENOMIC DNA]</scope>
    <source>
        <strain evidence="8 9">Dugway 5J108-111</strain>
    </source>
</reference>
<evidence type="ECO:0000256" key="5">
    <source>
        <dbReference type="ARBA" id="ARBA00057731"/>
    </source>
</evidence>
<evidence type="ECO:0000256" key="2">
    <source>
        <dbReference type="ARBA" id="ARBA00022688"/>
    </source>
</evidence>